<accession>A0AAN6TLG2</accession>
<dbReference type="RefSeq" id="XP_064674254.1">
    <property type="nucleotide sequence ID" value="XM_064817367.1"/>
</dbReference>
<feature type="compositionally biased region" description="Polar residues" evidence="1">
    <location>
        <begin position="379"/>
        <end position="389"/>
    </location>
</feature>
<dbReference type="InterPro" id="IPR043904">
    <property type="entry name" value="PhoD_2-like"/>
</dbReference>
<organism evidence="3 4">
    <name type="scientific">Canariomyces notabilis</name>
    <dbReference type="NCBI Taxonomy" id="2074819"/>
    <lineage>
        <taxon>Eukaryota</taxon>
        <taxon>Fungi</taxon>
        <taxon>Dikarya</taxon>
        <taxon>Ascomycota</taxon>
        <taxon>Pezizomycotina</taxon>
        <taxon>Sordariomycetes</taxon>
        <taxon>Sordariomycetidae</taxon>
        <taxon>Sordariales</taxon>
        <taxon>Chaetomiaceae</taxon>
        <taxon>Canariomyces</taxon>
    </lineage>
</organism>
<evidence type="ECO:0000259" key="2">
    <source>
        <dbReference type="Pfam" id="PF19050"/>
    </source>
</evidence>
<dbReference type="Pfam" id="PF19050">
    <property type="entry name" value="PhoD_2"/>
    <property type="match status" value="2"/>
</dbReference>
<sequence>MSTPYWGHLPGPRAGQTRARRLSDDQIPPPERRQSLDPPSQGQARSNRVSVQTTKSDAPTDSTMSPFASPTASSFQGQGLAPRPPSLPYGANQYPPELLENRRRRRSRNQEQNDEYVTVAGPAPPAAPDVPRAPPLSYKYPPVSGGATQYPNPVSPPGIGRPSKQMDSEEYYKAPTPASQKEDHPVLDRTRNTLDESAMPRPQRANTDPILGRDGSTSNDRQRRTSAAEQSLQRSSRRSSTHHSTDRPRFVAPDRSPLQKLEETFDKVSKEEKRARVEAAERAAQEKAARQKAAANGTVQQKEKSALAQQGRHRERRPSIAAGDAPVTPVTSTKSTQAPASQPSPISQRPPEEVLDYSAASGRSPKTAAPGSRIPVPSGQPSGIPQRNLSFREHAAMNEVKLPNSLSEVATKGTAAATMANGPAPSTSSSNNKLKKKPPNDPWPNRISESEEIYNSGETAGRSPKTTLGTSVAPGVHGHGNSLEHVPFERPPKERAVSDYYNLGDESPDFSPATKKLVKSPSQRKADQIFGRAPTETTATNGAPGQRAAVSGTAGARMSSGPTVRAVPHVSPHRDERGGRETDEDRHHVSDLIYHARDKFQPGQGVFKPTPYLDEWKHGTVGSLSGALLDLDDVPPAVEKNTPWWEAPQSRRRSSSMSSRPKKAEAFEGEYDDTNGMSTPNPQAMYPNIGEIQSGDLHRLSGSDVDGGLPFEPQHLAPPSKRAKARARRWDALRTFSPSLSHASDSQDSLSRFMLSSNDALHRQPLPYSSPTRFKPPLYLKCGPLLRFCGIRHERVPSRSARNGAVVDREIWRGSIMIVTTDADSSYDIAPTLRLFVQPIELLPPPPREIQGDEPLAAEYVDPIACHPKLGRKGETLYVRPVDHLDESKDLSRDETDDGLFEKSKSPPEVPLPAGVVDPPGSFAARRKRAEIDGEKAGKYRDVRGFRLHAERGYTFWRFNIEVELREKQQRIAYRINRGPSTGFWVPAKGQTMNIMFYSCNGFSMSVNSDLFSGPDPMWRDVLNTHQSQPFHVMIGGGDQIYNDRCMQDTKLFRDWLMIKNPLHKHNAPFTPEMQDELENFYLERYSMWFSQGLFSMANSQIPMVNMFDDHDIIDGFGSYPHHFMNSPVFSGLGNVAFKYYMLFQHQSVVEETEKTEPSWTLGVRPGPYINELSRSLFMFLGNKVALLAVDARTERTREEVVRQDTWTKIMDRCYGEIDKGKVEHLLVLLGVPVAYPRLVWLENILTSRVMDPIKALGKLGMFSGLLNRFDGGVEVLDDLDDHWTARNHKHERSTLVEDLQDLAADKSIRVTILSGDVHLAAIGQFYSNPKLGIAKHKDFRYIPNVISSAIVNAPPPDLMADILNKRNKVHHFDKETDEAMIPIFGHGVDGKPRNNKNLLPHRNWCAIREYVPGNTPPPTPDDSAYDVAALGSPQGYASAGGGLGRSLSGGLFRRLSRSGGKDRTHPPVSGGLLRSLSRRDGVASADEVGKPLPPKPGLLTRTMSGSSVSGRFGGLFRRRNSSAKRNDDGGINGQWGPDTEEEEEVEETPYAGRGHGRGVGLRGGMAAGTGTDYFDHAHEHDYGHNGGNHEYGRDDERFFSAVKRSQTTPANPGGKNSAVMSGGIAAAVPPLPGLPPGGQGSEQDPSVGPPLKSFSFHRVPTGGLSAKQRKRGGAEAYAVDLRGALEVTLNVEISARDPGGSTVPYRLVVPRLWYEYEGEEAQQAAVAATGVVGTDRDADGDVDMMDMDMDMDMDDMPHDAGVEVGEKIAAFGGRGGGDVHVHEMGSGGKVSGIKRLISLRRGAKVG</sequence>
<feature type="compositionally biased region" description="Polar residues" evidence="1">
    <location>
        <begin position="37"/>
        <end position="77"/>
    </location>
</feature>
<evidence type="ECO:0000256" key="1">
    <source>
        <dbReference type="SAM" id="MobiDB-lite"/>
    </source>
</evidence>
<gene>
    <name evidence="3" type="ORF">N656DRAFT_794962</name>
</gene>
<dbReference type="GeneID" id="89941492"/>
<dbReference type="Gene3D" id="3.60.21.70">
    <property type="entry name" value="PhoD-like phosphatase"/>
    <property type="match status" value="1"/>
</dbReference>
<dbReference type="Proteomes" id="UP001302812">
    <property type="component" value="Unassembled WGS sequence"/>
</dbReference>
<feature type="compositionally biased region" description="Basic and acidic residues" evidence="1">
    <location>
        <begin position="260"/>
        <end position="289"/>
    </location>
</feature>
<protein>
    <recommendedName>
        <fullName evidence="2">PhoD-like phosphatase domain-containing protein</fullName>
    </recommendedName>
</protein>
<feature type="compositionally biased region" description="Basic and acidic residues" evidence="1">
    <location>
        <begin position="180"/>
        <end position="194"/>
    </location>
</feature>
<feature type="domain" description="PhoD-like phosphatase" evidence="2">
    <location>
        <begin position="993"/>
        <end position="1246"/>
    </location>
</feature>
<feature type="domain" description="PhoD-like phosphatase" evidence="2">
    <location>
        <begin position="1255"/>
        <end position="1413"/>
    </location>
</feature>
<dbReference type="InterPro" id="IPR018946">
    <property type="entry name" value="PhoD-like_MPP"/>
</dbReference>
<dbReference type="CDD" id="cd07389">
    <property type="entry name" value="MPP_PhoD"/>
    <property type="match status" value="1"/>
</dbReference>
<feature type="compositionally biased region" description="Basic and acidic residues" evidence="1">
    <location>
        <begin position="572"/>
        <end position="586"/>
    </location>
</feature>
<proteinExistence type="predicted"/>
<comment type="caution">
    <text evidence="3">The sequence shown here is derived from an EMBL/GenBank/DDBJ whole genome shotgun (WGS) entry which is preliminary data.</text>
</comment>
<feature type="region of interest" description="Disordered" evidence="1">
    <location>
        <begin position="1627"/>
        <end position="1673"/>
    </location>
</feature>
<feature type="compositionally biased region" description="Basic and acidic residues" evidence="1">
    <location>
        <begin position="888"/>
        <end position="906"/>
    </location>
</feature>
<dbReference type="InterPro" id="IPR038607">
    <property type="entry name" value="PhoD-like_sf"/>
</dbReference>
<evidence type="ECO:0000313" key="3">
    <source>
        <dbReference type="EMBL" id="KAK4116684.1"/>
    </source>
</evidence>
<reference evidence="3" key="2">
    <citation type="submission" date="2023-05" db="EMBL/GenBank/DDBJ databases">
        <authorList>
            <consortium name="Lawrence Berkeley National Laboratory"/>
            <person name="Steindorff A."/>
            <person name="Hensen N."/>
            <person name="Bonometti L."/>
            <person name="Westerberg I."/>
            <person name="Brannstrom I.O."/>
            <person name="Guillou S."/>
            <person name="Cros-Aarteil S."/>
            <person name="Calhoun S."/>
            <person name="Haridas S."/>
            <person name="Kuo A."/>
            <person name="Mondo S."/>
            <person name="Pangilinan J."/>
            <person name="Riley R."/>
            <person name="Labutti K."/>
            <person name="Andreopoulos B."/>
            <person name="Lipzen A."/>
            <person name="Chen C."/>
            <person name="Yanf M."/>
            <person name="Daum C."/>
            <person name="Ng V."/>
            <person name="Clum A."/>
            <person name="Ohm R."/>
            <person name="Martin F."/>
            <person name="Silar P."/>
            <person name="Natvig D."/>
            <person name="Lalanne C."/>
            <person name="Gautier V."/>
            <person name="Ament-Velasquez S.L."/>
            <person name="Kruys A."/>
            <person name="Hutchinson M.I."/>
            <person name="Powell A.J."/>
            <person name="Barry K."/>
            <person name="Miller A.N."/>
            <person name="Grigoriev I.V."/>
            <person name="Debuchy R."/>
            <person name="Gladieux P."/>
            <person name="Thoren M.H."/>
            <person name="Johannesson H."/>
        </authorList>
    </citation>
    <scope>NUCLEOTIDE SEQUENCE</scope>
    <source>
        <strain evidence="3">CBS 508.74</strain>
    </source>
</reference>
<dbReference type="EMBL" id="MU853333">
    <property type="protein sequence ID" value="KAK4116684.1"/>
    <property type="molecule type" value="Genomic_DNA"/>
</dbReference>
<dbReference type="GO" id="GO:0016020">
    <property type="term" value="C:membrane"/>
    <property type="evidence" value="ECO:0007669"/>
    <property type="project" value="TreeGrafter"/>
</dbReference>
<feature type="region of interest" description="Disordered" evidence="1">
    <location>
        <begin position="1455"/>
        <end position="1560"/>
    </location>
</feature>
<feature type="compositionally biased region" description="Basic and acidic residues" evidence="1">
    <location>
        <begin position="486"/>
        <end position="497"/>
    </location>
</feature>
<feature type="compositionally biased region" description="Pro residues" evidence="1">
    <location>
        <begin position="122"/>
        <end position="134"/>
    </location>
</feature>
<feature type="compositionally biased region" description="Acidic residues" evidence="1">
    <location>
        <begin position="1539"/>
        <end position="1548"/>
    </location>
</feature>
<feature type="compositionally biased region" description="Polar residues" evidence="1">
    <location>
        <begin position="215"/>
        <end position="233"/>
    </location>
</feature>
<keyword evidence="4" id="KW-1185">Reference proteome</keyword>
<feature type="compositionally biased region" description="Polar residues" evidence="1">
    <location>
        <begin position="329"/>
        <end position="347"/>
    </location>
</feature>
<reference evidence="3" key="1">
    <citation type="journal article" date="2023" name="Mol. Phylogenet. Evol.">
        <title>Genome-scale phylogeny and comparative genomics of the fungal order Sordariales.</title>
        <authorList>
            <person name="Hensen N."/>
            <person name="Bonometti L."/>
            <person name="Westerberg I."/>
            <person name="Brannstrom I.O."/>
            <person name="Guillou S."/>
            <person name="Cros-Aarteil S."/>
            <person name="Calhoun S."/>
            <person name="Haridas S."/>
            <person name="Kuo A."/>
            <person name="Mondo S."/>
            <person name="Pangilinan J."/>
            <person name="Riley R."/>
            <person name="LaButti K."/>
            <person name="Andreopoulos B."/>
            <person name="Lipzen A."/>
            <person name="Chen C."/>
            <person name="Yan M."/>
            <person name="Daum C."/>
            <person name="Ng V."/>
            <person name="Clum A."/>
            <person name="Steindorff A."/>
            <person name="Ohm R.A."/>
            <person name="Martin F."/>
            <person name="Silar P."/>
            <person name="Natvig D.O."/>
            <person name="Lalanne C."/>
            <person name="Gautier V."/>
            <person name="Ament-Velasquez S.L."/>
            <person name="Kruys A."/>
            <person name="Hutchinson M.I."/>
            <person name="Powell A.J."/>
            <person name="Barry K."/>
            <person name="Miller A.N."/>
            <person name="Grigoriev I.V."/>
            <person name="Debuchy R."/>
            <person name="Gladieux P."/>
            <person name="Hiltunen Thoren M."/>
            <person name="Johannesson H."/>
        </authorList>
    </citation>
    <scope>NUCLEOTIDE SEQUENCE</scope>
    <source>
        <strain evidence="3">CBS 508.74</strain>
    </source>
</reference>
<dbReference type="PANTHER" id="PTHR46689:SF1">
    <property type="entry name" value="PHOD-LIKE PHOSPHATASE DOMAIN-CONTAINING PROTEIN"/>
    <property type="match status" value="1"/>
</dbReference>
<feature type="region of interest" description="Disordered" evidence="1">
    <location>
        <begin position="1"/>
        <end position="586"/>
    </location>
</feature>
<feature type="region of interest" description="Disordered" evidence="1">
    <location>
        <begin position="640"/>
        <end position="675"/>
    </location>
</feature>
<evidence type="ECO:0000313" key="4">
    <source>
        <dbReference type="Proteomes" id="UP001302812"/>
    </source>
</evidence>
<name>A0AAN6TLG2_9PEZI</name>
<feature type="region of interest" description="Disordered" evidence="1">
    <location>
        <begin position="888"/>
        <end position="918"/>
    </location>
</feature>
<dbReference type="PANTHER" id="PTHR46689">
    <property type="entry name" value="MEMBRANE PROTEIN, PUTATIVE-RELATED"/>
    <property type="match status" value="1"/>
</dbReference>